<evidence type="ECO:0000256" key="10">
    <source>
        <dbReference type="SAM" id="SignalP"/>
    </source>
</evidence>
<feature type="chain" id="PRO_5004659641" evidence="10">
    <location>
        <begin position="18"/>
        <end position="362"/>
    </location>
</feature>
<evidence type="ECO:0000259" key="11">
    <source>
        <dbReference type="PROSITE" id="PS50240"/>
    </source>
</evidence>
<dbReference type="CDD" id="cd00190">
    <property type="entry name" value="Tryp_SPc"/>
    <property type="match status" value="1"/>
</dbReference>
<dbReference type="PROSITE" id="PS00135">
    <property type="entry name" value="TRYPSIN_SER"/>
    <property type="match status" value="1"/>
</dbReference>
<evidence type="ECO:0000256" key="1">
    <source>
        <dbReference type="ARBA" id="ARBA00004613"/>
    </source>
</evidence>
<dbReference type="InterPro" id="IPR051333">
    <property type="entry name" value="CLIP_Serine_Protease"/>
</dbReference>
<protein>
    <submittedName>
        <fullName evidence="13">Putative trypsin-like serine protease</fullName>
    </submittedName>
</protein>
<dbReference type="Pfam" id="PF00089">
    <property type="entry name" value="Trypsin"/>
    <property type="match status" value="1"/>
</dbReference>
<dbReference type="InterPro" id="IPR001254">
    <property type="entry name" value="Trypsin_dom"/>
</dbReference>
<dbReference type="PROSITE" id="PS51888">
    <property type="entry name" value="CLIP"/>
    <property type="match status" value="1"/>
</dbReference>
<comment type="similarity">
    <text evidence="8">Belongs to the peptidase S1 family. CLIP subfamily.</text>
</comment>
<evidence type="ECO:0000256" key="8">
    <source>
        <dbReference type="ARBA" id="ARBA00024195"/>
    </source>
</evidence>
<evidence type="ECO:0000256" key="9">
    <source>
        <dbReference type="RuleBase" id="RU363034"/>
    </source>
</evidence>
<dbReference type="Gene3D" id="2.40.10.10">
    <property type="entry name" value="Trypsin-like serine proteases"/>
    <property type="match status" value="1"/>
</dbReference>
<dbReference type="GO" id="GO:0160032">
    <property type="term" value="P:Toll receptor ligand protein activation cascade"/>
    <property type="evidence" value="ECO:0007669"/>
    <property type="project" value="UniProtKB-ARBA"/>
</dbReference>
<feature type="domain" description="Peptidase S1" evidence="11">
    <location>
        <begin position="111"/>
        <end position="351"/>
    </location>
</feature>
<dbReference type="InterPro" id="IPR033116">
    <property type="entry name" value="TRYPSIN_SER"/>
</dbReference>
<keyword evidence="5 9" id="KW-0378">Hydrolase</keyword>
<dbReference type="PRINTS" id="PR00722">
    <property type="entry name" value="CHYMOTRYPSIN"/>
</dbReference>
<evidence type="ECO:0000256" key="4">
    <source>
        <dbReference type="ARBA" id="ARBA00022729"/>
    </source>
</evidence>
<feature type="signal peptide" evidence="10">
    <location>
        <begin position="1"/>
        <end position="17"/>
    </location>
</feature>
<evidence type="ECO:0000256" key="7">
    <source>
        <dbReference type="ARBA" id="ARBA00023157"/>
    </source>
</evidence>
<dbReference type="InterPro" id="IPR001314">
    <property type="entry name" value="Peptidase_S1A"/>
</dbReference>
<dbReference type="GO" id="GO:0006508">
    <property type="term" value="P:proteolysis"/>
    <property type="evidence" value="ECO:0007669"/>
    <property type="project" value="UniProtKB-KW"/>
</dbReference>
<keyword evidence="6 9" id="KW-0720">Serine protease</keyword>
<dbReference type="InterPro" id="IPR043504">
    <property type="entry name" value="Peptidase_S1_PA_chymotrypsin"/>
</dbReference>
<dbReference type="PROSITE" id="PS00134">
    <property type="entry name" value="TRYPSIN_HIS"/>
    <property type="match status" value="1"/>
</dbReference>
<keyword evidence="4 10" id="KW-0732">Signal</keyword>
<dbReference type="GO" id="GO:0004252">
    <property type="term" value="F:serine-type endopeptidase activity"/>
    <property type="evidence" value="ECO:0007669"/>
    <property type="project" value="InterPro"/>
</dbReference>
<evidence type="ECO:0000256" key="6">
    <source>
        <dbReference type="ARBA" id="ARBA00022825"/>
    </source>
</evidence>
<dbReference type="GO" id="GO:0005576">
    <property type="term" value="C:extracellular region"/>
    <property type="evidence" value="ECO:0007669"/>
    <property type="project" value="UniProtKB-SubCell"/>
</dbReference>
<evidence type="ECO:0000313" key="13">
    <source>
        <dbReference type="EMBL" id="JAB56292.1"/>
    </source>
</evidence>
<dbReference type="InterPro" id="IPR009003">
    <property type="entry name" value="Peptidase_S1_PA"/>
</dbReference>
<dbReference type="PANTHER" id="PTHR24260:SF147">
    <property type="entry name" value="EG:BACR7A4.3 PROTEIN-RELATED"/>
    <property type="match status" value="1"/>
</dbReference>
<sequence length="362" mass="39522">MLFFGFLFVIFISDLAAQTQHGDQCTTSDNRNGVCQPLSTCAKPEDINVSANLCSNEQEPIVCCPESRVSYKKCKLFGRLAYKTYGVTSLSLNPTVVNVTIPECDHSVPLIVGGEKAKIGEFPHMAALGYKNSDNGKIEFRCGGTLISEHFILTAGHCLITQTPVVVRLNEYNMINDSDDAVDYDIEAIIKHPSYKPTKSKYNDIALLKLTTPVSLSKEVRPACLHNTFNIKTNRAVAIGFGKVEFAGDQSNELLKVGLDIFPNDECQMYYNDRKLKSGIIDTQICSGYKEGGKDTCEGDSGGPLQITDPNNQCLYYVIGVTSLGKSCGGATPAIYTRVSSYLDWIESVVWPPVQGGGLLLP</sequence>
<dbReference type="GO" id="GO:0035008">
    <property type="term" value="P:positive regulation of melanization defense response"/>
    <property type="evidence" value="ECO:0007669"/>
    <property type="project" value="UniProtKB-ARBA"/>
</dbReference>
<proteinExistence type="evidence at transcript level"/>
<evidence type="ECO:0000256" key="3">
    <source>
        <dbReference type="ARBA" id="ARBA00022670"/>
    </source>
</evidence>
<dbReference type="InterPro" id="IPR018114">
    <property type="entry name" value="TRYPSIN_HIS"/>
</dbReference>
<feature type="domain" description="Clip" evidence="12">
    <location>
        <begin position="24"/>
        <end position="64"/>
    </location>
</feature>
<dbReference type="AlphaFoldDB" id="U5ERT1"/>
<evidence type="ECO:0000256" key="5">
    <source>
        <dbReference type="ARBA" id="ARBA00022801"/>
    </source>
</evidence>
<dbReference type="FunFam" id="2.40.10.10:FF:000015">
    <property type="entry name" value="Atrial natriuretic peptide-converting enzyme"/>
    <property type="match status" value="1"/>
</dbReference>
<evidence type="ECO:0000259" key="12">
    <source>
        <dbReference type="PROSITE" id="PS51888"/>
    </source>
</evidence>
<dbReference type="PANTHER" id="PTHR24260">
    <property type="match status" value="1"/>
</dbReference>
<organism evidence="13">
    <name type="scientific">Corethrella appendiculata</name>
    <dbReference type="NCBI Taxonomy" id="1370023"/>
    <lineage>
        <taxon>Eukaryota</taxon>
        <taxon>Metazoa</taxon>
        <taxon>Ecdysozoa</taxon>
        <taxon>Arthropoda</taxon>
        <taxon>Hexapoda</taxon>
        <taxon>Insecta</taxon>
        <taxon>Pterygota</taxon>
        <taxon>Neoptera</taxon>
        <taxon>Endopterygota</taxon>
        <taxon>Diptera</taxon>
        <taxon>Nematocera</taxon>
        <taxon>Culicoidea</taxon>
        <taxon>Chaoboridae</taxon>
        <taxon>Corethrella</taxon>
    </lineage>
</organism>
<dbReference type="GO" id="GO:0050832">
    <property type="term" value="P:defense response to fungus"/>
    <property type="evidence" value="ECO:0007669"/>
    <property type="project" value="UniProtKB-ARBA"/>
</dbReference>
<dbReference type="SUPFAM" id="SSF50494">
    <property type="entry name" value="Trypsin-like serine proteases"/>
    <property type="match status" value="1"/>
</dbReference>
<keyword evidence="2" id="KW-0964">Secreted</keyword>
<reference evidence="13" key="1">
    <citation type="journal article" date="2014" name="Insect Biochem. Mol. Biol.">
        <title>An insight into the sialome of the frog biting fly, Corethrella appendiculata.</title>
        <authorList>
            <person name="Ribeiro J.M.C."/>
            <person name="Chagas A.C."/>
            <person name="Pham V.M."/>
            <person name="Lounibos L.P."/>
            <person name="Calvo E."/>
        </authorList>
    </citation>
    <scope>NUCLEOTIDE SEQUENCE</scope>
    <source>
        <tissue evidence="13">Salivary glands</tissue>
    </source>
</reference>
<dbReference type="InterPro" id="IPR022700">
    <property type="entry name" value="CLIP"/>
</dbReference>
<evidence type="ECO:0000256" key="2">
    <source>
        <dbReference type="ARBA" id="ARBA00022525"/>
    </source>
</evidence>
<comment type="subcellular location">
    <subcellularLocation>
        <location evidence="1">Secreted</location>
    </subcellularLocation>
</comment>
<dbReference type="EMBL" id="GANO01003579">
    <property type="protein sequence ID" value="JAB56292.1"/>
    <property type="molecule type" value="mRNA"/>
</dbReference>
<dbReference type="SMART" id="SM00020">
    <property type="entry name" value="Tryp_SPc"/>
    <property type="match status" value="1"/>
</dbReference>
<keyword evidence="3 9" id="KW-0645">Protease</keyword>
<keyword evidence="7" id="KW-1015">Disulfide bond</keyword>
<name>U5ERT1_9DIPT</name>
<dbReference type="PROSITE" id="PS50240">
    <property type="entry name" value="TRYPSIN_DOM"/>
    <property type="match status" value="1"/>
</dbReference>
<accession>U5ERT1</accession>